<feature type="region of interest" description="Disordered" evidence="1">
    <location>
        <begin position="109"/>
        <end position="139"/>
    </location>
</feature>
<keyword evidence="3" id="KW-1185">Reference proteome</keyword>
<dbReference type="Proteomes" id="UP001055712">
    <property type="component" value="Unassembled WGS sequence"/>
</dbReference>
<gene>
    <name evidence="2" type="ORF">D9Q98_007536</name>
</gene>
<dbReference type="EMBL" id="SIDB01000009">
    <property type="protein sequence ID" value="KAI3428712.1"/>
    <property type="molecule type" value="Genomic_DNA"/>
</dbReference>
<proteinExistence type="predicted"/>
<dbReference type="Pfam" id="PF15306">
    <property type="entry name" value="LIN37"/>
    <property type="match status" value="1"/>
</dbReference>
<evidence type="ECO:0000313" key="3">
    <source>
        <dbReference type="Proteomes" id="UP001055712"/>
    </source>
</evidence>
<dbReference type="InterPro" id="IPR028226">
    <property type="entry name" value="LIN37"/>
</dbReference>
<dbReference type="OrthoDB" id="1735564at2759"/>
<protein>
    <submittedName>
        <fullName evidence="2">Uncharacterized protein</fullName>
    </submittedName>
</protein>
<comment type="caution">
    <text evidence="2">The sequence shown here is derived from an EMBL/GenBank/DDBJ whole genome shotgun (WGS) entry which is preliminary data.</text>
</comment>
<evidence type="ECO:0000313" key="2">
    <source>
        <dbReference type="EMBL" id="KAI3428712.1"/>
    </source>
</evidence>
<name>A0A9D4YVL4_CHLVU</name>
<dbReference type="GO" id="GO:0017053">
    <property type="term" value="C:transcription repressor complex"/>
    <property type="evidence" value="ECO:0007669"/>
    <property type="project" value="InterPro"/>
</dbReference>
<evidence type="ECO:0000256" key="1">
    <source>
        <dbReference type="SAM" id="MobiDB-lite"/>
    </source>
</evidence>
<sequence>MAETELGLALAQTPSAVAALGQVPLTASSGFGEALKSGRGSQPTSIPPASASSSLPMSAAWLVMPPPPAVDVCTIGGRRVRLAAAGSEEQPSLYRLCRQWVQNDTDLAAPVPEPVSASKLPPLPPLSEESAATLQRAAPQESPLLGVAEAEAGGSGSSGSKPPAVAALMQHHKQHWAAVRQHRRAQAAAAQQRYAQRLQTVLTLPNAAVGAVPAPLP</sequence>
<feature type="compositionally biased region" description="Low complexity" evidence="1">
    <location>
        <begin position="116"/>
        <end position="132"/>
    </location>
</feature>
<reference evidence="2" key="2">
    <citation type="submission" date="2020-11" db="EMBL/GenBank/DDBJ databases">
        <authorList>
            <person name="Cecchin M."/>
            <person name="Marcolungo L."/>
            <person name="Rossato M."/>
            <person name="Girolomoni L."/>
            <person name="Cosentino E."/>
            <person name="Cuine S."/>
            <person name="Li-Beisson Y."/>
            <person name="Delledonne M."/>
            <person name="Ballottari M."/>
        </authorList>
    </citation>
    <scope>NUCLEOTIDE SEQUENCE</scope>
    <source>
        <strain evidence="2">211/11P</strain>
        <tissue evidence="2">Whole cell</tissue>
    </source>
</reference>
<accession>A0A9D4YVL4</accession>
<dbReference type="AlphaFoldDB" id="A0A9D4YVL4"/>
<organism evidence="2 3">
    <name type="scientific">Chlorella vulgaris</name>
    <name type="common">Green alga</name>
    <dbReference type="NCBI Taxonomy" id="3077"/>
    <lineage>
        <taxon>Eukaryota</taxon>
        <taxon>Viridiplantae</taxon>
        <taxon>Chlorophyta</taxon>
        <taxon>core chlorophytes</taxon>
        <taxon>Trebouxiophyceae</taxon>
        <taxon>Chlorellales</taxon>
        <taxon>Chlorellaceae</taxon>
        <taxon>Chlorella clade</taxon>
        <taxon>Chlorella</taxon>
    </lineage>
</organism>
<reference evidence="2" key="1">
    <citation type="journal article" date="2019" name="Plant J.">
        <title>Chlorella vulgaris genome assembly and annotation reveals the molecular basis for metabolic acclimation to high light conditions.</title>
        <authorList>
            <person name="Cecchin M."/>
            <person name="Marcolungo L."/>
            <person name="Rossato M."/>
            <person name="Girolomoni L."/>
            <person name="Cosentino E."/>
            <person name="Cuine S."/>
            <person name="Li-Beisson Y."/>
            <person name="Delledonne M."/>
            <person name="Ballottari M."/>
        </authorList>
    </citation>
    <scope>NUCLEOTIDE SEQUENCE</scope>
    <source>
        <strain evidence="2">211/11P</strain>
    </source>
</reference>